<feature type="region of interest" description="Disordered" evidence="1">
    <location>
        <begin position="1"/>
        <end position="20"/>
    </location>
</feature>
<name>A0AAW1Y4Q1_RUBAR</name>
<protein>
    <submittedName>
        <fullName evidence="2">Uncharacterized protein</fullName>
    </submittedName>
</protein>
<dbReference type="PANTHER" id="PTHR11017">
    <property type="entry name" value="LEUCINE-RICH REPEAT-CONTAINING PROTEIN"/>
    <property type="match status" value="1"/>
</dbReference>
<proteinExistence type="predicted"/>
<dbReference type="AlphaFoldDB" id="A0AAW1Y4Q1"/>
<comment type="caution">
    <text evidence="2">The sequence shown here is derived from an EMBL/GenBank/DDBJ whole genome shotgun (WGS) entry which is preliminary data.</text>
</comment>
<dbReference type="Gene3D" id="3.80.10.10">
    <property type="entry name" value="Ribonuclease Inhibitor"/>
    <property type="match status" value="1"/>
</dbReference>
<dbReference type="InterPro" id="IPR044974">
    <property type="entry name" value="Disease_R_plants"/>
</dbReference>
<evidence type="ECO:0000313" key="2">
    <source>
        <dbReference type="EMBL" id="KAK9943827.1"/>
    </source>
</evidence>
<gene>
    <name evidence="2" type="ORF">M0R45_009423</name>
</gene>
<keyword evidence="3" id="KW-1185">Reference proteome</keyword>
<dbReference type="PANTHER" id="PTHR11017:SF578">
    <property type="entry name" value="ADP-RIBOSYL CYCLASE_CYCLIC ADP-RIBOSE HYDROLASE"/>
    <property type="match status" value="1"/>
</dbReference>
<evidence type="ECO:0000256" key="1">
    <source>
        <dbReference type="SAM" id="MobiDB-lite"/>
    </source>
</evidence>
<reference evidence="2 3" key="1">
    <citation type="journal article" date="2023" name="G3 (Bethesda)">
        <title>A chromosome-length genome assembly and annotation of blackberry (Rubus argutus, cv. 'Hillquist').</title>
        <authorList>
            <person name="Bruna T."/>
            <person name="Aryal R."/>
            <person name="Dudchenko O."/>
            <person name="Sargent D.J."/>
            <person name="Mead D."/>
            <person name="Buti M."/>
            <person name="Cavallini A."/>
            <person name="Hytonen T."/>
            <person name="Andres J."/>
            <person name="Pham M."/>
            <person name="Weisz D."/>
            <person name="Mascagni F."/>
            <person name="Usai G."/>
            <person name="Natali L."/>
            <person name="Bassil N."/>
            <person name="Fernandez G.E."/>
            <person name="Lomsadze A."/>
            <person name="Armour M."/>
            <person name="Olukolu B."/>
            <person name="Poorten T."/>
            <person name="Britton C."/>
            <person name="Davik J."/>
            <person name="Ashrafi H."/>
            <person name="Aiden E.L."/>
            <person name="Borodovsky M."/>
            <person name="Worthington M."/>
        </authorList>
    </citation>
    <scope>NUCLEOTIDE SEQUENCE [LARGE SCALE GENOMIC DNA]</scope>
    <source>
        <strain evidence="2">PI 553951</strain>
    </source>
</reference>
<accession>A0AAW1Y4Q1</accession>
<evidence type="ECO:0000313" key="3">
    <source>
        <dbReference type="Proteomes" id="UP001457282"/>
    </source>
</evidence>
<sequence length="355" mass="41268">MLEKSQRRDGQRYNSPRVTREPGKRSRLWFHEDVVEVLTENTGTSQVEGIMVKLPATDEIFLSRKCFKKMKNLKFFININARFCGKVDYYPEQLRFLYWREYPLHSLPSNFNLKKLVQLNMPFSSISNLGEGFKCLHNLKSMNFTNLVEIPQLPPHTKFLDVRDCVSLERISNLSKILEGEESQMIEAMDLSNCRRLIEELVKEANVIVNDDYQAAEALFPLFLTSQQSKFTIRFPGSEVPKWFSCQMDFKGSQLFEFCIEILENFKWENTGLALCVAVDQKLQNNSPFALLSYSKTPLKSCGVHLVMSPNENVCMKLSRADTLTTEVSNHHYKNFCENYRPDRGLTAKRYVPMF</sequence>
<organism evidence="2 3">
    <name type="scientific">Rubus argutus</name>
    <name type="common">Southern blackberry</name>
    <dbReference type="NCBI Taxonomy" id="59490"/>
    <lineage>
        <taxon>Eukaryota</taxon>
        <taxon>Viridiplantae</taxon>
        <taxon>Streptophyta</taxon>
        <taxon>Embryophyta</taxon>
        <taxon>Tracheophyta</taxon>
        <taxon>Spermatophyta</taxon>
        <taxon>Magnoliopsida</taxon>
        <taxon>eudicotyledons</taxon>
        <taxon>Gunneridae</taxon>
        <taxon>Pentapetalae</taxon>
        <taxon>rosids</taxon>
        <taxon>fabids</taxon>
        <taxon>Rosales</taxon>
        <taxon>Rosaceae</taxon>
        <taxon>Rosoideae</taxon>
        <taxon>Rosoideae incertae sedis</taxon>
        <taxon>Rubus</taxon>
    </lineage>
</organism>
<dbReference type="EMBL" id="JBEDUW010000002">
    <property type="protein sequence ID" value="KAK9943827.1"/>
    <property type="molecule type" value="Genomic_DNA"/>
</dbReference>
<dbReference type="InterPro" id="IPR032675">
    <property type="entry name" value="LRR_dom_sf"/>
</dbReference>
<dbReference type="Proteomes" id="UP001457282">
    <property type="component" value="Unassembled WGS sequence"/>
</dbReference>
<dbReference type="SUPFAM" id="SSF52058">
    <property type="entry name" value="L domain-like"/>
    <property type="match status" value="1"/>
</dbReference>
<dbReference type="GO" id="GO:0006952">
    <property type="term" value="P:defense response"/>
    <property type="evidence" value="ECO:0007669"/>
    <property type="project" value="InterPro"/>
</dbReference>
<feature type="compositionally biased region" description="Basic and acidic residues" evidence="1">
    <location>
        <begin position="1"/>
        <end position="11"/>
    </location>
</feature>